<evidence type="ECO:0000313" key="3">
    <source>
        <dbReference type="Proteomes" id="UP000676325"/>
    </source>
</evidence>
<dbReference type="AlphaFoldDB" id="A0A941IGI5"/>
<dbReference type="InterPro" id="IPR042271">
    <property type="entry name" value="Zinicin_2_N"/>
</dbReference>
<feature type="region of interest" description="Disordered" evidence="1">
    <location>
        <begin position="281"/>
        <end position="301"/>
    </location>
</feature>
<dbReference type="Gene3D" id="1.20.150.30">
    <property type="entry name" value="Zincin-like metallopeptidase, N-terminal domain"/>
    <property type="match status" value="1"/>
</dbReference>
<dbReference type="InterPro" id="IPR018766">
    <property type="entry name" value="Zinicin_2"/>
</dbReference>
<dbReference type="PANTHER" id="PTHR39420">
    <property type="match status" value="1"/>
</dbReference>
<organism evidence="2 3">
    <name type="scientific">Actinospica acidithermotolerans</name>
    <dbReference type="NCBI Taxonomy" id="2828514"/>
    <lineage>
        <taxon>Bacteria</taxon>
        <taxon>Bacillati</taxon>
        <taxon>Actinomycetota</taxon>
        <taxon>Actinomycetes</taxon>
        <taxon>Catenulisporales</taxon>
        <taxon>Actinospicaceae</taxon>
        <taxon>Actinospica</taxon>
    </lineage>
</organism>
<gene>
    <name evidence="2" type="ORF">KDK95_07640</name>
</gene>
<sequence>MRLPSNRIQPHRTRARVCQAQVSPTRAASRRNRPPDVINATFRTCSQTFFPSERDTLNSVENDELIDWQVAGATARGLARPGPAVSRAGADRAVAELRACAVAAEEHVRAFTGLEVPAADRPVLVVDSHSWVNANLDVMRTLSSPLVEKVRQYREGVPSGALRSTANTVGAKLTGAEVGSVLAFFSTRVLGQYDPFGADGGRLLLVAPNIVRVERELGVHPPDFRLWVCLHEEAHRAQFGAVPWLRDHLLDGLAALVAELDLEPAQLAVRMREAIRRYARPDERAPAGAPAERVDSEPSAVTRTGRRSLLDLVRTPEQRAAMDRLTAVMTLLEGHATYVMDGVGPLVVPSVAEISREFARRRNTHRIRPDALLRKVLGLDAKMRQYRDGERFVRSVVGEVGMDGFNRIWTSPNTLPTMAEIAQPAAWVRRVPLRRG</sequence>
<proteinExistence type="predicted"/>
<comment type="caution">
    <text evidence="2">The sequence shown here is derived from an EMBL/GenBank/DDBJ whole genome shotgun (WGS) entry which is preliminary data.</text>
</comment>
<dbReference type="PANTHER" id="PTHR39420:SF1">
    <property type="entry name" value="HYDROLASE"/>
    <property type="match status" value="1"/>
</dbReference>
<dbReference type="NCBIfam" id="TIGR03624">
    <property type="entry name" value="putative hydrolase"/>
    <property type="match status" value="1"/>
</dbReference>
<keyword evidence="2" id="KW-0645">Protease</keyword>
<dbReference type="EMBL" id="JAGSOH010000013">
    <property type="protein sequence ID" value="MBR7826169.1"/>
    <property type="molecule type" value="Genomic_DNA"/>
</dbReference>
<dbReference type="GO" id="GO:0008237">
    <property type="term" value="F:metallopeptidase activity"/>
    <property type="evidence" value="ECO:0007669"/>
    <property type="project" value="UniProtKB-KW"/>
</dbReference>
<keyword evidence="2" id="KW-0378">Hydrolase</keyword>
<dbReference type="Pfam" id="PF10103">
    <property type="entry name" value="Zincin_2"/>
    <property type="match status" value="1"/>
</dbReference>
<keyword evidence="2" id="KW-0482">Metalloprotease</keyword>
<dbReference type="InterPro" id="IPR022454">
    <property type="entry name" value="CHP03883_F420-assoc"/>
</dbReference>
<name>A0A941IGI5_9ACTN</name>
<keyword evidence="3" id="KW-1185">Reference proteome</keyword>
<protein>
    <submittedName>
        <fullName evidence="2">Zinc-dependent metalloprotease</fullName>
    </submittedName>
</protein>
<dbReference type="Proteomes" id="UP000676325">
    <property type="component" value="Unassembled WGS sequence"/>
</dbReference>
<reference evidence="2" key="1">
    <citation type="submission" date="2021-04" db="EMBL/GenBank/DDBJ databases">
        <title>Genome based classification of Actinospica acidithermotolerans sp. nov., an actinobacterium isolated from an Indonesian hot spring.</title>
        <authorList>
            <person name="Kusuma A.B."/>
            <person name="Putra K.E."/>
            <person name="Nafisah S."/>
            <person name="Loh J."/>
            <person name="Nouioui I."/>
            <person name="Goodfellow M."/>
        </authorList>
    </citation>
    <scope>NUCLEOTIDE SEQUENCE</scope>
    <source>
        <strain evidence="2">MGRD01-02</strain>
    </source>
</reference>
<evidence type="ECO:0000313" key="2">
    <source>
        <dbReference type="EMBL" id="MBR7826169.1"/>
    </source>
</evidence>
<dbReference type="SUPFAM" id="SSF55486">
    <property type="entry name" value="Metalloproteases ('zincins'), catalytic domain"/>
    <property type="match status" value="1"/>
</dbReference>
<dbReference type="NCBIfam" id="TIGR03883">
    <property type="entry name" value="DUF2342_F420"/>
    <property type="match status" value="1"/>
</dbReference>
<accession>A0A941IGI5</accession>
<evidence type="ECO:0000256" key="1">
    <source>
        <dbReference type="SAM" id="MobiDB-lite"/>
    </source>
</evidence>